<evidence type="ECO:0000313" key="3">
    <source>
        <dbReference type="EMBL" id="KAF9963664.1"/>
    </source>
</evidence>
<sequence length="222" mass="23219">MSTPTTTAVETSCPKPNPGTLLSPPSGVSTRRSSNAGLPATTASSNTASATKKTRVSSNNAGTANNNAVAQNNSSNGNTDSTKKMAAQDGSASAAPENNAKMSHPNGSMPSDTQPTQESLVGSGSNSMMRSPGMKSPSKKRVFDRFIPVREGGLSEQFDLLPETSSANTRGRQGPMAPNPASQIGDHYKNGSYNVMIQLLFAPLLVTVLRFFYVTNLFVSCL</sequence>
<evidence type="ECO:0000313" key="4">
    <source>
        <dbReference type="Proteomes" id="UP000749646"/>
    </source>
</evidence>
<proteinExistence type="predicted"/>
<feature type="compositionally biased region" description="Polar residues" evidence="1">
    <location>
        <begin position="26"/>
        <end position="36"/>
    </location>
</feature>
<feature type="compositionally biased region" description="Polar residues" evidence="1">
    <location>
        <begin position="1"/>
        <end position="10"/>
    </location>
</feature>
<gene>
    <name evidence="3" type="ORF">BGZ65_001490</name>
</gene>
<dbReference type="EMBL" id="JAAAHW010006272">
    <property type="protein sequence ID" value="KAF9963664.1"/>
    <property type="molecule type" value="Genomic_DNA"/>
</dbReference>
<feature type="compositionally biased region" description="Polar residues" evidence="1">
    <location>
        <begin position="105"/>
        <end position="129"/>
    </location>
</feature>
<keyword evidence="2" id="KW-1133">Transmembrane helix</keyword>
<comment type="caution">
    <text evidence="3">The sequence shown here is derived from an EMBL/GenBank/DDBJ whole genome shotgun (WGS) entry which is preliminary data.</text>
</comment>
<dbReference type="Proteomes" id="UP000749646">
    <property type="component" value="Unassembled WGS sequence"/>
</dbReference>
<accession>A0A9P6M310</accession>
<name>A0A9P6M310_9FUNG</name>
<feature type="region of interest" description="Disordered" evidence="1">
    <location>
        <begin position="1"/>
        <end position="139"/>
    </location>
</feature>
<protein>
    <submittedName>
        <fullName evidence="3">Uncharacterized protein</fullName>
    </submittedName>
</protein>
<reference evidence="3" key="1">
    <citation type="journal article" date="2020" name="Fungal Divers.">
        <title>Resolving the Mortierellaceae phylogeny through synthesis of multi-gene phylogenetics and phylogenomics.</title>
        <authorList>
            <person name="Vandepol N."/>
            <person name="Liber J."/>
            <person name="Desiro A."/>
            <person name="Na H."/>
            <person name="Kennedy M."/>
            <person name="Barry K."/>
            <person name="Grigoriev I.V."/>
            <person name="Miller A.N."/>
            <person name="O'Donnell K."/>
            <person name="Stajich J.E."/>
            <person name="Bonito G."/>
        </authorList>
    </citation>
    <scope>NUCLEOTIDE SEQUENCE</scope>
    <source>
        <strain evidence="3">MES-2147</strain>
    </source>
</reference>
<keyword evidence="2" id="KW-0472">Membrane</keyword>
<feature type="compositionally biased region" description="Low complexity" evidence="1">
    <location>
        <begin position="40"/>
        <end position="78"/>
    </location>
</feature>
<evidence type="ECO:0000256" key="1">
    <source>
        <dbReference type="SAM" id="MobiDB-lite"/>
    </source>
</evidence>
<organism evidence="3 4">
    <name type="scientific">Modicella reniformis</name>
    <dbReference type="NCBI Taxonomy" id="1440133"/>
    <lineage>
        <taxon>Eukaryota</taxon>
        <taxon>Fungi</taxon>
        <taxon>Fungi incertae sedis</taxon>
        <taxon>Mucoromycota</taxon>
        <taxon>Mortierellomycotina</taxon>
        <taxon>Mortierellomycetes</taxon>
        <taxon>Mortierellales</taxon>
        <taxon>Mortierellaceae</taxon>
        <taxon>Modicella</taxon>
    </lineage>
</organism>
<keyword evidence="4" id="KW-1185">Reference proteome</keyword>
<evidence type="ECO:0000256" key="2">
    <source>
        <dbReference type="SAM" id="Phobius"/>
    </source>
</evidence>
<keyword evidence="2" id="KW-0812">Transmembrane</keyword>
<feature type="transmembrane region" description="Helical" evidence="2">
    <location>
        <begin position="199"/>
        <end position="219"/>
    </location>
</feature>
<dbReference type="AlphaFoldDB" id="A0A9P6M310"/>